<dbReference type="InterPro" id="IPR022791">
    <property type="entry name" value="L-PG_synthase/AglD"/>
</dbReference>
<sequence>MLSRLRASRLLRVLLAVIALAFCGYGLATQWDSTRAALAQLSWWSVAGTFAALMAGLGCMLVAWRDILAGLGSPLPLRVASRVLFVGQLAKYIPGSVWSFAAMAELGRDHKATARGIFAATVLGLATSLACALALAAATLPLVSGAAAADYAWMMALAPVVLVCLHPRIVGFFLNLLFRILRREPLPLPTVRTMARAAAWTMLGWLLYGVHLWLLLADVRDGGWGLYLVAAGAYGLAWSTGILTVVIPAGIGVREGAMVLALTPVLDPGRALAIAIVSRVAFTLADVAWAGLGFVLGRARRAAPESPADSESPVPTAS</sequence>
<keyword evidence="4 6" id="KW-1133">Transmembrane helix</keyword>
<evidence type="ECO:0000256" key="1">
    <source>
        <dbReference type="ARBA" id="ARBA00004651"/>
    </source>
</evidence>
<name>A0A3A4AT65_9ACTN</name>
<keyword evidence="3 6" id="KW-0812">Transmembrane</keyword>
<feature type="transmembrane region" description="Helical" evidence="6">
    <location>
        <begin position="152"/>
        <end position="177"/>
    </location>
</feature>
<dbReference type="AlphaFoldDB" id="A0A3A4AT65"/>
<accession>A0A3A4AT65</accession>
<dbReference type="Pfam" id="PF03706">
    <property type="entry name" value="LPG_synthase_TM"/>
    <property type="match status" value="1"/>
</dbReference>
<dbReference type="OrthoDB" id="6057470at2"/>
<feature type="transmembrane region" description="Helical" evidence="6">
    <location>
        <begin position="197"/>
        <end position="217"/>
    </location>
</feature>
<evidence type="ECO:0000256" key="4">
    <source>
        <dbReference type="ARBA" id="ARBA00022989"/>
    </source>
</evidence>
<keyword evidence="5 6" id="KW-0472">Membrane</keyword>
<evidence type="ECO:0000256" key="2">
    <source>
        <dbReference type="ARBA" id="ARBA00022475"/>
    </source>
</evidence>
<dbReference type="EMBL" id="QZEY01000009">
    <property type="protein sequence ID" value="RJL30494.1"/>
    <property type="molecule type" value="Genomic_DNA"/>
</dbReference>
<proteinExistence type="predicted"/>
<dbReference type="RefSeq" id="WP_119928642.1">
    <property type="nucleotide sequence ID" value="NZ_QZEY01000009.1"/>
</dbReference>
<evidence type="ECO:0000313" key="7">
    <source>
        <dbReference type="EMBL" id="RJL30494.1"/>
    </source>
</evidence>
<dbReference type="GO" id="GO:0005886">
    <property type="term" value="C:plasma membrane"/>
    <property type="evidence" value="ECO:0007669"/>
    <property type="project" value="UniProtKB-SubCell"/>
</dbReference>
<feature type="transmembrane region" description="Helical" evidence="6">
    <location>
        <begin position="116"/>
        <end position="140"/>
    </location>
</feature>
<evidence type="ECO:0000313" key="8">
    <source>
        <dbReference type="Proteomes" id="UP000265768"/>
    </source>
</evidence>
<comment type="subcellular location">
    <subcellularLocation>
        <location evidence="1">Cell membrane</location>
        <topology evidence="1">Multi-pass membrane protein</topology>
    </subcellularLocation>
</comment>
<feature type="transmembrane region" description="Helical" evidence="6">
    <location>
        <begin position="224"/>
        <end position="251"/>
    </location>
</feature>
<keyword evidence="8" id="KW-1185">Reference proteome</keyword>
<organism evidence="7 8">
    <name type="scientific">Bailinhaonella thermotolerans</name>
    <dbReference type="NCBI Taxonomy" id="1070861"/>
    <lineage>
        <taxon>Bacteria</taxon>
        <taxon>Bacillati</taxon>
        <taxon>Actinomycetota</taxon>
        <taxon>Actinomycetes</taxon>
        <taxon>Streptosporangiales</taxon>
        <taxon>Streptosporangiaceae</taxon>
        <taxon>Bailinhaonella</taxon>
    </lineage>
</organism>
<dbReference type="Proteomes" id="UP000265768">
    <property type="component" value="Unassembled WGS sequence"/>
</dbReference>
<gene>
    <name evidence="7" type="ORF">D5H75_23325</name>
</gene>
<comment type="caution">
    <text evidence="7">The sequence shown here is derived from an EMBL/GenBank/DDBJ whole genome shotgun (WGS) entry which is preliminary data.</text>
</comment>
<protein>
    <submittedName>
        <fullName evidence="7">UPF0104 family protein</fullName>
    </submittedName>
</protein>
<evidence type="ECO:0000256" key="5">
    <source>
        <dbReference type="ARBA" id="ARBA00023136"/>
    </source>
</evidence>
<evidence type="ECO:0000256" key="3">
    <source>
        <dbReference type="ARBA" id="ARBA00022692"/>
    </source>
</evidence>
<feature type="transmembrane region" description="Helical" evidence="6">
    <location>
        <begin position="44"/>
        <end position="63"/>
    </location>
</feature>
<evidence type="ECO:0000256" key="6">
    <source>
        <dbReference type="SAM" id="Phobius"/>
    </source>
</evidence>
<reference evidence="7 8" key="1">
    <citation type="submission" date="2018-09" db="EMBL/GenBank/DDBJ databases">
        <title>YIM 75507 draft genome.</title>
        <authorList>
            <person name="Tang S."/>
            <person name="Feng Y."/>
        </authorList>
    </citation>
    <scope>NUCLEOTIDE SEQUENCE [LARGE SCALE GENOMIC DNA]</scope>
    <source>
        <strain evidence="7 8">YIM 75507</strain>
    </source>
</reference>
<keyword evidence="2" id="KW-1003">Cell membrane</keyword>